<feature type="transmembrane region" description="Helical" evidence="1">
    <location>
        <begin position="49"/>
        <end position="77"/>
    </location>
</feature>
<evidence type="ECO:0008006" key="4">
    <source>
        <dbReference type="Google" id="ProtNLM"/>
    </source>
</evidence>
<organism evidence="2 3">
    <name type="scientific">Gossypium tomentosum</name>
    <name type="common">Hawaiian cotton</name>
    <name type="synonym">Gossypium sandvicense</name>
    <dbReference type="NCBI Taxonomy" id="34277"/>
    <lineage>
        <taxon>Eukaryota</taxon>
        <taxon>Viridiplantae</taxon>
        <taxon>Streptophyta</taxon>
        <taxon>Embryophyta</taxon>
        <taxon>Tracheophyta</taxon>
        <taxon>Spermatophyta</taxon>
        <taxon>Magnoliopsida</taxon>
        <taxon>eudicotyledons</taxon>
        <taxon>Gunneridae</taxon>
        <taxon>Pentapetalae</taxon>
        <taxon>rosids</taxon>
        <taxon>malvids</taxon>
        <taxon>Malvales</taxon>
        <taxon>Malvaceae</taxon>
        <taxon>Malvoideae</taxon>
        <taxon>Gossypium</taxon>
    </lineage>
</organism>
<evidence type="ECO:0000313" key="3">
    <source>
        <dbReference type="Proteomes" id="UP000322667"/>
    </source>
</evidence>
<name>A0A5D2MTJ3_GOSTO</name>
<dbReference type="AlphaFoldDB" id="A0A5D2MTJ3"/>
<reference evidence="2 3" key="1">
    <citation type="submission" date="2019-07" db="EMBL/GenBank/DDBJ databases">
        <title>WGS assembly of Gossypium tomentosum.</title>
        <authorList>
            <person name="Chen Z.J."/>
            <person name="Sreedasyam A."/>
            <person name="Ando A."/>
            <person name="Song Q."/>
            <person name="De L."/>
            <person name="Hulse-Kemp A."/>
            <person name="Ding M."/>
            <person name="Ye W."/>
            <person name="Kirkbride R."/>
            <person name="Jenkins J."/>
            <person name="Plott C."/>
            <person name="Lovell J."/>
            <person name="Lin Y.-M."/>
            <person name="Vaughn R."/>
            <person name="Liu B."/>
            <person name="Li W."/>
            <person name="Simpson S."/>
            <person name="Scheffler B."/>
            <person name="Saski C."/>
            <person name="Grover C."/>
            <person name="Hu G."/>
            <person name="Conover J."/>
            <person name="Carlson J."/>
            <person name="Shu S."/>
            <person name="Boston L."/>
            <person name="Williams M."/>
            <person name="Peterson D."/>
            <person name="Mcgee K."/>
            <person name="Jones D."/>
            <person name="Wendel J."/>
            <person name="Stelly D."/>
            <person name="Grimwood J."/>
            <person name="Schmutz J."/>
        </authorList>
    </citation>
    <scope>NUCLEOTIDE SEQUENCE [LARGE SCALE GENOMIC DNA]</scope>
    <source>
        <strain evidence="2">7179.01</strain>
    </source>
</reference>
<proteinExistence type="predicted"/>
<feature type="transmembrane region" description="Helical" evidence="1">
    <location>
        <begin position="9"/>
        <end position="29"/>
    </location>
</feature>
<evidence type="ECO:0000313" key="2">
    <source>
        <dbReference type="EMBL" id="TYH94585.1"/>
    </source>
</evidence>
<evidence type="ECO:0000256" key="1">
    <source>
        <dbReference type="SAM" id="Phobius"/>
    </source>
</evidence>
<dbReference type="Proteomes" id="UP000322667">
    <property type="component" value="Chromosome A12"/>
</dbReference>
<gene>
    <name evidence="2" type="ORF">ES332_A12G051100v1</name>
</gene>
<protein>
    <recommendedName>
        <fullName evidence="4">TLC domain-containing protein</fullName>
    </recommendedName>
</protein>
<dbReference type="EMBL" id="CM017621">
    <property type="protein sequence ID" value="TYH94585.1"/>
    <property type="molecule type" value="Genomic_DNA"/>
</dbReference>
<sequence length="94" mass="11012">MISDSVGRFYLILDFFLNFLKFCYLLPLFSQTSFTLFSSSFSFLCRFHFLFLSLVLVILFLRSIIAVVLHFVMPLVFRTILGEERMVLDEPPAN</sequence>
<keyword evidence="3" id="KW-1185">Reference proteome</keyword>
<keyword evidence="1" id="KW-0812">Transmembrane</keyword>
<keyword evidence="1" id="KW-0472">Membrane</keyword>
<keyword evidence="1" id="KW-1133">Transmembrane helix</keyword>
<accession>A0A5D2MTJ3</accession>